<reference evidence="1 2" key="1">
    <citation type="submission" date="2020-01" db="EMBL/GenBank/DDBJ databases">
        <title>Whole-genome sequence of Heliobacterium undosum DSM 13378.</title>
        <authorList>
            <person name="Kyndt J.A."/>
            <person name="Meyer T.E."/>
        </authorList>
    </citation>
    <scope>NUCLEOTIDE SEQUENCE [LARGE SCALE GENOMIC DNA]</scope>
    <source>
        <strain evidence="1 2">DSM 13378</strain>
    </source>
</reference>
<name>A0A845KYJ9_9FIRM</name>
<evidence type="ECO:0000313" key="2">
    <source>
        <dbReference type="Proteomes" id="UP000463470"/>
    </source>
</evidence>
<gene>
    <name evidence="1" type="ORF">GTO91_02625</name>
</gene>
<accession>A0A845KYJ9</accession>
<dbReference type="InterPro" id="IPR012190">
    <property type="entry name" value="UCP036698"/>
</dbReference>
<protein>
    <submittedName>
        <fullName evidence="1">DUF4264 domain-containing protein</fullName>
    </submittedName>
</protein>
<dbReference type="AlphaFoldDB" id="A0A845KYJ9"/>
<dbReference type="Proteomes" id="UP000463470">
    <property type="component" value="Unassembled WGS sequence"/>
</dbReference>
<evidence type="ECO:0000313" key="1">
    <source>
        <dbReference type="EMBL" id="MZP28613.1"/>
    </source>
</evidence>
<dbReference type="Pfam" id="PF14084">
    <property type="entry name" value="DUF4264"/>
    <property type="match status" value="1"/>
</dbReference>
<sequence>MYFRKSITLDVDGQPVEAWVYVGIPEAFTDVSVDFEPLATKEIPANVDMYALVDFLNDTLKDKGLLFGVRKNGETMTISIYEV</sequence>
<keyword evidence="2" id="KW-1185">Reference proteome</keyword>
<comment type="caution">
    <text evidence="1">The sequence shown here is derived from an EMBL/GenBank/DDBJ whole genome shotgun (WGS) entry which is preliminary data.</text>
</comment>
<dbReference type="OrthoDB" id="2382360at2"/>
<dbReference type="EMBL" id="WXEY01000002">
    <property type="protein sequence ID" value="MZP28613.1"/>
    <property type="molecule type" value="Genomic_DNA"/>
</dbReference>
<organism evidence="1 2">
    <name type="scientific">Heliomicrobium undosum</name>
    <dbReference type="NCBI Taxonomy" id="121734"/>
    <lineage>
        <taxon>Bacteria</taxon>
        <taxon>Bacillati</taxon>
        <taxon>Bacillota</taxon>
        <taxon>Clostridia</taxon>
        <taxon>Eubacteriales</taxon>
        <taxon>Heliobacteriaceae</taxon>
        <taxon>Heliomicrobium</taxon>
    </lineage>
</organism>
<proteinExistence type="predicted"/>